<sequence>MGDSAKSGEEWPLQDDAPPWAGGAEEAALRRYLCLGPGDNSITRQRFTEPEMAASLGLTSQELEIIFTALDADCDDVITLTEMLEQWPKNEEAGAGAGAVQTDQPEQGNESSVQGEGSLVGSRCSEDNKSRYTSQRAVSGGADDSQRFETMFRAVTEDRTTDRDGGCGHHKGRRRSSVLLHIFDSRATTQPLIASIPSASDSPGLEDIKTLGDTLDHNETVSPSSVSSSPPSLTASPTSPTVFSSPCHPPILSPLSPRRLVDVFPHSAKTSVGKEGESNLLSPGGAPCDISHNDNDAVGNTSAVSTPPTSPTSPTTAVYSNHKAAKCDHSCVHPSKLTLTDLMASSWQESMSESPCISQGGCKDTHKHVRRKIRPGPAVSDQRSPLVADTSLQVIVPKQRSQNQSLVSENLGYSVGL</sequence>
<accession>A0A433T5E5</accession>
<dbReference type="Proteomes" id="UP000271974">
    <property type="component" value="Unassembled WGS sequence"/>
</dbReference>
<evidence type="ECO:0000256" key="1">
    <source>
        <dbReference type="SAM" id="MobiDB-lite"/>
    </source>
</evidence>
<evidence type="ECO:0008006" key="4">
    <source>
        <dbReference type="Google" id="ProtNLM"/>
    </source>
</evidence>
<feature type="region of interest" description="Disordered" evidence="1">
    <location>
        <begin position="92"/>
        <end position="145"/>
    </location>
</feature>
<feature type="region of interest" description="Disordered" evidence="1">
    <location>
        <begin position="215"/>
        <end position="250"/>
    </location>
</feature>
<evidence type="ECO:0000313" key="2">
    <source>
        <dbReference type="EMBL" id="RUS76764.1"/>
    </source>
</evidence>
<keyword evidence="3" id="KW-1185">Reference proteome</keyword>
<comment type="caution">
    <text evidence="2">The sequence shown here is derived from an EMBL/GenBank/DDBJ whole genome shotgun (WGS) entry which is preliminary data.</text>
</comment>
<protein>
    <recommendedName>
        <fullName evidence="4">EF-hand domain-containing protein</fullName>
    </recommendedName>
</protein>
<name>A0A433T5E5_ELYCH</name>
<dbReference type="AlphaFoldDB" id="A0A433T5E5"/>
<feature type="compositionally biased region" description="Low complexity" evidence="1">
    <location>
        <begin position="220"/>
        <end position="242"/>
    </location>
</feature>
<dbReference type="EMBL" id="RQTK01000637">
    <property type="protein sequence ID" value="RUS76764.1"/>
    <property type="molecule type" value="Genomic_DNA"/>
</dbReference>
<proteinExistence type="predicted"/>
<dbReference type="InterPro" id="IPR018247">
    <property type="entry name" value="EF_Hand_1_Ca_BS"/>
</dbReference>
<feature type="region of interest" description="Disordered" evidence="1">
    <location>
        <begin position="1"/>
        <end position="22"/>
    </location>
</feature>
<dbReference type="OrthoDB" id="10580295at2759"/>
<organism evidence="2 3">
    <name type="scientific">Elysia chlorotica</name>
    <name type="common">Eastern emerald elysia</name>
    <name type="synonym">Sea slug</name>
    <dbReference type="NCBI Taxonomy" id="188477"/>
    <lineage>
        <taxon>Eukaryota</taxon>
        <taxon>Metazoa</taxon>
        <taxon>Spiralia</taxon>
        <taxon>Lophotrochozoa</taxon>
        <taxon>Mollusca</taxon>
        <taxon>Gastropoda</taxon>
        <taxon>Heterobranchia</taxon>
        <taxon>Euthyneura</taxon>
        <taxon>Panpulmonata</taxon>
        <taxon>Sacoglossa</taxon>
        <taxon>Placobranchoidea</taxon>
        <taxon>Plakobranchidae</taxon>
        <taxon>Elysia</taxon>
    </lineage>
</organism>
<evidence type="ECO:0000313" key="3">
    <source>
        <dbReference type="Proteomes" id="UP000271974"/>
    </source>
</evidence>
<feature type="compositionally biased region" description="Polar residues" evidence="1">
    <location>
        <begin position="101"/>
        <end position="115"/>
    </location>
</feature>
<reference evidence="2 3" key="1">
    <citation type="submission" date="2019-01" db="EMBL/GenBank/DDBJ databases">
        <title>A draft genome assembly of the solar-powered sea slug Elysia chlorotica.</title>
        <authorList>
            <person name="Cai H."/>
            <person name="Li Q."/>
            <person name="Fang X."/>
            <person name="Li J."/>
            <person name="Curtis N.E."/>
            <person name="Altenburger A."/>
            <person name="Shibata T."/>
            <person name="Feng M."/>
            <person name="Maeda T."/>
            <person name="Schwartz J.A."/>
            <person name="Shigenobu S."/>
            <person name="Lundholm N."/>
            <person name="Nishiyama T."/>
            <person name="Yang H."/>
            <person name="Hasebe M."/>
            <person name="Li S."/>
            <person name="Pierce S.K."/>
            <person name="Wang J."/>
        </authorList>
    </citation>
    <scope>NUCLEOTIDE SEQUENCE [LARGE SCALE GENOMIC DNA]</scope>
    <source>
        <strain evidence="2">EC2010</strain>
        <tissue evidence="2">Whole organism of an adult</tissue>
    </source>
</reference>
<dbReference type="PROSITE" id="PS00018">
    <property type="entry name" value="EF_HAND_1"/>
    <property type="match status" value="1"/>
</dbReference>
<gene>
    <name evidence="2" type="ORF">EGW08_015471</name>
</gene>